<sequence length="207" mass="23401">MKSNASPIFKKGKMEDPGRYRPVSLILTHGNTMEQLILETFPRHMNSKKIIRHSQHEFTKGKSCFTHLITFSSQMIAFVDKGRAVVIVCLCFCQAFGTSGLDEQKVRWIKHWLNGWAQRAVISDPKSPWKPLTSSSVVGPILLKIFMNDPDDGAECTLSKLADDTKLGGVADTPEGCVAIQRDLDRLEKWADRNLMKFTESQNHRII</sequence>
<dbReference type="AlphaFoldDB" id="A0AAN7N8I1"/>
<dbReference type="PANTHER" id="PTHR33332">
    <property type="entry name" value="REVERSE TRANSCRIPTASE DOMAIN-CONTAINING PROTEIN"/>
    <property type="match status" value="1"/>
</dbReference>
<proteinExistence type="predicted"/>
<accession>A0AAN7N8I1</accession>
<organism evidence="1 2">
    <name type="scientific">Mycteria americana</name>
    <name type="common">Wood stork</name>
    <dbReference type="NCBI Taxonomy" id="33587"/>
    <lineage>
        <taxon>Eukaryota</taxon>
        <taxon>Metazoa</taxon>
        <taxon>Chordata</taxon>
        <taxon>Craniata</taxon>
        <taxon>Vertebrata</taxon>
        <taxon>Euteleostomi</taxon>
        <taxon>Archelosauria</taxon>
        <taxon>Archosauria</taxon>
        <taxon>Dinosauria</taxon>
        <taxon>Saurischia</taxon>
        <taxon>Theropoda</taxon>
        <taxon>Coelurosauria</taxon>
        <taxon>Aves</taxon>
        <taxon>Neognathae</taxon>
        <taxon>Neoaves</taxon>
        <taxon>Aequornithes</taxon>
        <taxon>Ciconiiformes</taxon>
        <taxon>Ciconiidae</taxon>
        <taxon>Mycteria</taxon>
    </lineage>
</organism>
<name>A0AAN7N8I1_MYCAM</name>
<evidence type="ECO:0008006" key="3">
    <source>
        <dbReference type="Google" id="ProtNLM"/>
    </source>
</evidence>
<keyword evidence="2" id="KW-1185">Reference proteome</keyword>
<dbReference type="EMBL" id="JAUNZN010000037">
    <property type="protein sequence ID" value="KAK4806616.1"/>
    <property type="molecule type" value="Genomic_DNA"/>
</dbReference>
<protein>
    <recommendedName>
        <fullName evidence="3">Rna-directed dna polymerase from mobile element jockey-like</fullName>
    </recommendedName>
</protein>
<dbReference type="Proteomes" id="UP001333110">
    <property type="component" value="Unassembled WGS sequence"/>
</dbReference>
<gene>
    <name evidence="1" type="ORF">QYF61_013871</name>
</gene>
<reference evidence="1 2" key="1">
    <citation type="journal article" date="2023" name="J. Hered.">
        <title>Chromosome-level genome of the wood stork (Mycteria americana) provides insight into avian chromosome evolution.</title>
        <authorList>
            <person name="Flamio R. Jr."/>
            <person name="Ramstad K.M."/>
        </authorList>
    </citation>
    <scope>NUCLEOTIDE SEQUENCE [LARGE SCALE GENOMIC DNA]</scope>
    <source>
        <strain evidence="1">JAX WOST 10</strain>
    </source>
</reference>
<evidence type="ECO:0000313" key="2">
    <source>
        <dbReference type="Proteomes" id="UP001333110"/>
    </source>
</evidence>
<evidence type="ECO:0000313" key="1">
    <source>
        <dbReference type="EMBL" id="KAK4806616.1"/>
    </source>
</evidence>
<comment type="caution">
    <text evidence="1">The sequence shown here is derived from an EMBL/GenBank/DDBJ whole genome shotgun (WGS) entry which is preliminary data.</text>
</comment>